<evidence type="ECO:0000256" key="4">
    <source>
        <dbReference type="ARBA" id="ARBA00023157"/>
    </source>
</evidence>
<accession>A0A1S3I1G9</accession>
<keyword evidence="3" id="KW-0677">Repeat</keyword>
<dbReference type="InterPro" id="IPR051940">
    <property type="entry name" value="Chitin_bind-dev_reg"/>
</dbReference>
<dbReference type="PANTHER" id="PTHR23301">
    <property type="entry name" value="CHITIN BINDING PERITROPHIN-A"/>
    <property type="match status" value="1"/>
</dbReference>
<dbReference type="SMART" id="SM00494">
    <property type="entry name" value="ChtBD2"/>
    <property type="match status" value="4"/>
</dbReference>
<dbReference type="KEGG" id="lak:106159453"/>
<protein>
    <submittedName>
        <fullName evidence="9">Chondroitin proteoglycan-2</fullName>
    </submittedName>
</protein>
<feature type="domain" description="Chitin-binding type-2" evidence="7">
    <location>
        <begin position="188"/>
        <end position="246"/>
    </location>
</feature>
<dbReference type="InterPro" id="IPR002557">
    <property type="entry name" value="Chitin-bd_dom"/>
</dbReference>
<dbReference type="Pfam" id="PF01607">
    <property type="entry name" value="CBM_14"/>
    <property type="match status" value="4"/>
</dbReference>
<feature type="region of interest" description="Disordered" evidence="6">
    <location>
        <begin position="255"/>
        <end position="274"/>
    </location>
</feature>
<feature type="compositionally biased region" description="Low complexity" evidence="6">
    <location>
        <begin position="256"/>
        <end position="274"/>
    </location>
</feature>
<keyword evidence="1" id="KW-0147">Chitin-binding</keyword>
<evidence type="ECO:0000256" key="5">
    <source>
        <dbReference type="ARBA" id="ARBA00023180"/>
    </source>
</evidence>
<feature type="region of interest" description="Disordered" evidence="6">
    <location>
        <begin position="473"/>
        <end position="554"/>
    </location>
</feature>
<evidence type="ECO:0000256" key="2">
    <source>
        <dbReference type="ARBA" id="ARBA00022729"/>
    </source>
</evidence>
<dbReference type="Proteomes" id="UP000085678">
    <property type="component" value="Unplaced"/>
</dbReference>
<dbReference type="InterPro" id="IPR036508">
    <property type="entry name" value="Chitin-bd_dom_sf"/>
</dbReference>
<feature type="domain" description="Chitin-binding type-2" evidence="7">
    <location>
        <begin position="279"/>
        <end position="337"/>
    </location>
</feature>
<reference evidence="9" key="1">
    <citation type="submission" date="2025-08" db="UniProtKB">
        <authorList>
            <consortium name="RefSeq"/>
        </authorList>
    </citation>
    <scope>IDENTIFICATION</scope>
    <source>
        <tissue evidence="9">Gonads</tissue>
    </source>
</reference>
<keyword evidence="4" id="KW-1015">Disulfide bond</keyword>
<feature type="domain" description="Chitin-binding type-2" evidence="7">
    <location>
        <begin position="412"/>
        <end position="470"/>
    </location>
</feature>
<sequence>MHVCIYILIDKRVISLIKIPFSGIYLLPGWGPVLWCPLTLRVETSSMVPSDSKGWGPVPWYPLTLRVGTSSVVPSDSEWGPVLWCPLPLRVGTSSVLLFDSQGWGTSSVVSSDSQGGNQFLLPSDSQASKGGQSSFSFEEPSSHPGGTKTDSSAGGDSEASLSSASALMSSEASGDGEEDLYVTSKIHHLCMKHNWGNNPEPTDCSRYLSCSGGTVVARMRSCPSGLLFHPGLQICTWPTDVDCGDRPYPGVAPVSTTFSGSSTRRSTTVPTTRSTGIDPLCLTRKYGNNPEPDDCSQYLSCSGGIVVARKRPCPSGLLFHTALQICTWAATVNCGDRPNPGATSTTAQTTSTTPATTHTITTVTTTTRRPMTTTSPSPAMTSSVMPISSTASISTQRSTPSSAAETTRSTDPLCMTRKSGNNPEPNDCSKYLSCSGGTVVARMRSCPSGLLFHPALQICTWAASVDCGDRPLSAASTSSTTAQTTSTAPATTHTITTVTTTTSRPMTTTSPSPAMTSTTMPMFSTSGTNSQSSLTPSSNSRTGGGGVDPLCVNEGDNPDPSSCSLYLSCAHGRVVARMRHCPTGLLFDSVLRMCNWPAYVDCGHRPLP</sequence>
<keyword evidence="5" id="KW-0325">Glycoprotein</keyword>
<feature type="region of interest" description="Disordered" evidence="6">
    <location>
        <begin position="338"/>
        <end position="427"/>
    </location>
</feature>
<evidence type="ECO:0000259" key="7">
    <source>
        <dbReference type="PROSITE" id="PS50940"/>
    </source>
</evidence>
<feature type="compositionally biased region" description="Low complexity" evidence="6">
    <location>
        <begin position="343"/>
        <end position="384"/>
    </location>
</feature>
<keyword evidence="8" id="KW-1185">Reference proteome</keyword>
<evidence type="ECO:0000256" key="3">
    <source>
        <dbReference type="ARBA" id="ARBA00022737"/>
    </source>
</evidence>
<feature type="compositionally biased region" description="Polar residues" evidence="6">
    <location>
        <begin position="385"/>
        <end position="411"/>
    </location>
</feature>
<dbReference type="Gene3D" id="2.170.140.10">
    <property type="entry name" value="Chitin binding domain"/>
    <property type="match status" value="4"/>
</dbReference>
<feature type="compositionally biased region" description="Low complexity" evidence="6">
    <location>
        <begin position="134"/>
        <end position="170"/>
    </location>
</feature>
<organism evidence="8 9">
    <name type="scientific">Lingula anatina</name>
    <name type="common">Brachiopod</name>
    <name type="synonym">Lingula unguis</name>
    <dbReference type="NCBI Taxonomy" id="7574"/>
    <lineage>
        <taxon>Eukaryota</taxon>
        <taxon>Metazoa</taxon>
        <taxon>Spiralia</taxon>
        <taxon>Lophotrochozoa</taxon>
        <taxon>Brachiopoda</taxon>
        <taxon>Linguliformea</taxon>
        <taxon>Lingulata</taxon>
        <taxon>Lingulida</taxon>
        <taxon>Linguloidea</taxon>
        <taxon>Lingulidae</taxon>
        <taxon>Lingula</taxon>
    </lineage>
</organism>
<evidence type="ECO:0000313" key="8">
    <source>
        <dbReference type="Proteomes" id="UP000085678"/>
    </source>
</evidence>
<dbReference type="RefSeq" id="XP_013391194.1">
    <property type="nucleotide sequence ID" value="XM_013535740.1"/>
</dbReference>
<dbReference type="OrthoDB" id="9987187at2759"/>
<feature type="compositionally biased region" description="Polar residues" evidence="6">
    <location>
        <begin position="124"/>
        <end position="133"/>
    </location>
</feature>
<feature type="compositionally biased region" description="Low complexity" evidence="6">
    <location>
        <begin position="473"/>
        <end position="541"/>
    </location>
</feature>
<dbReference type="GO" id="GO:0008061">
    <property type="term" value="F:chitin binding"/>
    <property type="evidence" value="ECO:0007669"/>
    <property type="project" value="UniProtKB-KW"/>
</dbReference>
<dbReference type="InParanoid" id="A0A1S3I1G9"/>
<evidence type="ECO:0000313" key="9">
    <source>
        <dbReference type="RefSeq" id="XP_013391194.1"/>
    </source>
</evidence>
<dbReference type="GeneID" id="106159453"/>
<dbReference type="PANTHER" id="PTHR23301:SF0">
    <property type="entry name" value="CHITIN-BINDING TYPE-2 DOMAIN-CONTAINING PROTEIN-RELATED"/>
    <property type="match status" value="1"/>
</dbReference>
<name>A0A1S3I1G9_LINAN</name>
<dbReference type="GO" id="GO:0005576">
    <property type="term" value="C:extracellular region"/>
    <property type="evidence" value="ECO:0007669"/>
    <property type="project" value="InterPro"/>
</dbReference>
<proteinExistence type="predicted"/>
<feature type="region of interest" description="Disordered" evidence="6">
    <location>
        <begin position="120"/>
        <end position="170"/>
    </location>
</feature>
<dbReference type="PROSITE" id="PS50940">
    <property type="entry name" value="CHIT_BIND_II"/>
    <property type="match status" value="4"/>
</dbReference>
<dbReference type="AlphaFoldDB" id="A0A1S3I1G9"/>
<gene>
    <name evidence="9" type="primary">LOC106159453</name>
</gene>
<evidence type="ECO:0000256" key="1">
    <source>
        <dbReference type="ARBA" id="ARBA00022669"/>
    </source>
</evidence>
<dbReference type="SUPFAM" id="SSF57625">
    <property type="entry name" value="Invertebrate chitin-binding proteins"/>
    <property type="match status" value="4"/>
</dbReference>
<feature type="domain" description="Chitin-binding type-2" evidence="7">
    <location>
        <begin position="549"/>
        <end position="605"/>
    </location>
</feature>
<keyword evidence="2" id="KW-0732">Signal</keyword>
<evidence type="ECO:0000256" key="6">
    <source>
        <dbReference type="SAM" id="MobiDB-lite"/>
    </source>
</evidence>